<dbReference type="EMBL" id="JBHTGP010000025">
    <property type="protein sequence ID" value="MFD0690934.1"/>
    <property type="molecule type" value="Genomic_DNA"/>
</dbReference>
<gene>
    <name evidence="1" type="ORF">ACFQZM_41035</name>
</gene>
<keyword evidence="2" id="KW-1185">Reference proteome</keyword>
<comment type="caution">
    <text evidence="1">The sequence shown here is derived from an EMBL/GenBank/DDBJ whole genome shotgun (WGS) entry which is preliminary data.</text>
</comment>
<evidence type="ECO:0000313" key="1">
    <source>
        <dbReference type="EMBL" id="MFD0690934.1"/>
    </source>
</evidence>
<dbReference type="Proteomes" id="UP001597063">
    <property type="component" value="Unassembled WGS sequence"/>
</dbReference>
<name>A0ABW2XZN8_9ACTN</name>
<evidence type="ECO:0000313" key="2">
    <source>
        <dbReference type="Proteomes" id="UP001597063"/>
    </source>
</evidence>
<accession>A0ABW2XZN8</accession>
<protein>
    <submittedName>
        <fullName evidence="1">Uncharacterized protein</fullName>
    </submittedName>
</protein>
<organism evidence="1 2">
    <name type="scientific">Actinomadura fibrosa</name>
    <dbReference type="NCBI Taxonomy" id="111802"/>
    <lineage>
        <taxon>Bacteria</taxon>
        <taxon>Bacillati</taxon>
        <taxon>Actinomycetota</taxon>
        <taxon>Actinomycetes</taxon>
        <taxon>Streptosporangiales</taxon>
        <taxon>Thermomonosporaceae</taxon>
        <taxon>Actinomadura</taxon>
    </lineage>
</organism>
<proteinExistence type="predicted"/>
<reference evidence="2" key="1">
    <citation type="journal article" date="2019" name="Int. J. Syst. Evol. Microbiol.">
        <title>The Global Catalogue of Microorganisms (GCM) 10K type strain sequencing project: providing services to taxonomists for standard genome sequencing and annotation.</title>
        <authorList>
            <consortium name="The Broad Institute Genomics Platform"/>
            <consortium name="The Broad Institute Genome Sequencing Center for Infectious Disease"/>
            <person name="Wu L."/>
            <person name="Ma J."/>
        </authorList>
    </citation>
    <scope>NUCLEOTIDE SEQUENCE [LARGE SCALE GENOMIC DNA]</scope>
    <source>
        <strain evidence="2">JCM 9371</strain>
    </source>
</reference>
<sequence length="218" mass="24297">MVELSRLRIRRGEERWTQPFSSEQIDARVVILALRQLLAAEQLEQLSLKALDIDPTVGHTLKAARDRFEDALPGIKHMRDALTHFEDWSRVRDALTHFEDWSRGEGRGEPQRSRRGAGEDLRDIARTFSGFGYDSRAGTITLGPYKIGVETASRAAHMLCEAIYAAAREVDKKTAADLRVKAVRILTDAGVKHALADALLPLYYGLISGSSCPRTSKP</sequence>
<dbReference type="RefSeq" id="WP_207399791.1">
    <property type="nucleotide sequence ID" value="NZ_CAACUY010000042.1"/>
</dbReference>